<accession>A0A249KI29</accession>
<name>A0A249KI29_9ACTN</name>
<keyword evidence="3" id="KW-1185">Reference proteome</keyword>
<protein>
    <recommendedName>
        <fullName evidence="4">Integral membrane protein</fullName>
    </recommendedName>
</protein>
<evidence type="ECO:0000313" key="2">
    <source>
        <dbReference type="EMBL" id="ASY16460.1"/>
    </source>
</evidence>
<evidence type="ECO:0000313" key="3">
    <source>
        <dbReference type="Proteomes" id="UP000217215"/>
    </source>
</evidence>
<dbReference type="OrthoDB" id="3830423at2"/>
<dbReference type="KEGG" id="psuf:A1sIA56_06155"/>
<sequence>MEIVYHIAFGIHLLCVVGILVLLLLQANKNPKKLSAGVVHASLTALVAAVVMVGLWDQAHEEAANHSKFGVKGLVIAVILTLGYKNLKKPVLKNSVWAAMLGLTVLNILIAYVW</sequence>
<keyword evidence="1" id="KW-1133">Transmembrane helix</keyword>
<feature type="transmembrane region" description="Helical" evidence="1">
    <location>
        <begin position="37"/>
        <end position="56"/>
    </location>
</feature>
<reference evidence="2 3" key="1">
    <citation type="submission" date="2016-07" db="EMBL/GenBank/DDBJ databases">
        <title>High microdiversification within the ubiquitous acI lineage of Actinobacteria.</title>
        <authorList>
            <person name="Neuenschwander S.M."/>
            <person name="Salcher M."/>
            <person name="Ghai R."/>
            <person name="Pernthaler J."/>
        </authorList>
    </citation>
    <scope>NUCLEOTIDE SEQUENCE [LARGE SCALE GENOMIC DNA]</scope>
    <source>
        <strain evidence="2">MMS-IA-56</strain>
    </source>
</reference>
<feature type="transmembrane region" description="Helical" evidence="1">
    <location>
        <begin position="96"/>
        <end position="113"/>
    </location>
</feature>
<keyword evidence="1" id="KW-0812">Transmembrane</keyword>
<keyword evidence="1" id="KW-0472">Membrane</keyword>
<dbReference type="AlphaFoldDB" id="A0A249KI29"/>
<organism evidence="2 3">
    <name type="scientific">Candidatus Planktophila sulfonica</name>
    <dbReference type="NCBI Taxonomy" id="1884904"/>
    <lineage>
        <taxon>Bacteria</taxon>
        <taxon>Bacillati</taxon>
        <taxon>Actinomycetota</taxon>
        <taxon>Actinomycetes</taxon>
        <taxon>Candidatus Nanopelagicales</taxon>
        <taxon>Candidatus Nanopelagicaceae</taxon>
        <taxon>Candidatus Planktophila</taxon>
    </lineage>
</organism>
<dbReference type="Proteomes" id="UP000217215">
    <property type="component" value="Chromosome"/>
</dbReference>
<feature type="transmembrane region" description="Helical" evidence="1">
    <location>
        <begin position="6"/>
        <end position="25"/>
    </location>
</feature>
<dbReference type="EMBL" id="CP016773">
    <property type="protein sequence ID" value="ASY16460.1"/>
    <property type="molecule type" value="Genomic_DNA"/>
</dbReference>
<evidence type="ECO:0000256" key="1">
    <source>
        <dbReference type="SAM" id="Phobius"/>
    </source>
</evidence>
<gene>
    <name evidence="2" type="ORF">A1sIA56_06155</name>
</gene>
<proteinExistence type="predicted"/>
<evidence type="ECO:0008006" key="4">
    <source>
        <dbReference type="Google" id="ProtNLM"/>
    </source>
</evidence>
<dbReference type="RefSeq" id="WP_095674023.1">
    <property type="nucleotide sequence ID" value="NZ_CP016773.1"/>
</dbReference>